<evidence type="ECO:0000256" key="4">
    <source>
        <dbReference type="ARBA" id="ARBA00023004"/>
    </source>
</evidence>
<evidence type="ECO:0000256" key="2">
    <source>
        <dbReference type="ARBA" id="ARBA00022723"/>
    </source>
</evidence>
<sequence length="59" mass="6485">MPHLGYLRCIVSETFRLCPVAPLLLPHESSADCKVGGYHVPRGTTLLVNVYAIHRDPAV</sequence>
<dbReference type="GO" id="GO:0016705">
    <property type="term" value="F:oxidoreductase activity, acting on paired donors, with incorporation or reduction of molecular oxygen"/>
    <property type="evidence" value="ECO:0007669"/>
    <property type="project" value="InterPro"/>
</dbReference>
<proteinExistence type="predicted"/>
<keyword evidence="4" id="KW-0408">Iron</keyword>
<dbReference type="PANTHER" id="PTHR47947">
    <property type="entry name" value="CYTOCHROME P450 82C3-RELATED"/>
    <property type="match status" value="1"/>
</dbReference>
<accession>A0A0A8Z9H0</accession>
<dbReference type="Pfam" id="PF00067">
    <property type="entry name" value="p450"/>
    <property type="match status" value="1"/>
</dbReference>
<keyword evidence="3" id="KW-0560">Oxidoreductase</keyword>
<reference evidence="5" key="2">
    <citation type="journal article" date="2015" name="Data Brief">
        <title>Shoot transcriptome of the giant reed, Arundo donax.</title>
        <authorList>
            <person name="Barrero R.A."/>
            <person name="Guerrero F.D."/>
            <person name="Moolhuijzen P."/>
            <person name="Goolsby J.A."/>
            <person name="Tidwell J."/>
            <person name="Bellgard S.E."/>
            <person name="Bellgard M.I."/>
        </authorList>
    </citation>
    <scope>NUCLEOTIDE SEQUENCE</scope>
    <source>
        <tissue evidence="5">Shoot tissue taken approximately 20 cm above the soil surface</tissue>
    </source>
</reference>
<dbReference type="GO" id="GO:0005506">
    <property type="term" value="F:iron ion binding"/>
    <property type="evidence" value="ECO:0007669"/>
    <property type="project" value="InterPro"/>
</dbReference>
<organism evidence="5">
    <name type="scientific">Arundo donax</name>
    <name type="common">Giant reed</name>
    <name type="synonym">Donax arundinaceus</name>
    <dbReference type="NCBI Taxonomy" id="35708"/>
    <lineage>
        <taxon>Eukaryota</taxon>
        <taxon>Viridiplantae</taxon>
        <taxon>Streptophyta</taxon>
        <taxon>Embryophyta</taxon>
        <taxon>Tracheophyta</taxon>
        <taxon>Spermatophyta</taxon>
        <taxon>Magnoliopsida</taxon>
        <taxon>Liliopsida</taxon>
        <taxon>Poales</taxon>
        <taxon>Poaceae</taxon>
        <taxon>PACMAD clade</taxon>
        <taxon>Arundinoideae</taxon>
        <taxon>Arundineae</taxon>
        <taxon>Arundo</taxon>
    </lineage>
</organism>
<dbReference type="InterPro" id="IPR036396">
    <property type="entry name" value="Cyt_P450_sf"/>
</dbReference>
<keyword evidence="2" id="KW-0479">Metal-binding</keyword>
<dbReference type="GO" id="GO:0004497">
    <property type="term" value="F:monooxygenase activity"/>
    <property type="evidence" value="ECO:0007669"/>
    <property type="project" value="InterPro"/>
</dbReference>
<reference evidence="5" key="1">
    <citation type="submission" date="2014-09" db="EMBL/GenBank/DDBJ databases">
        <authorList>
            <person name="Magalhaes I.L.F."/>
            <person name="Oliveira U."/>
            <person name="Santos F.R."/>
            <person name="Vidigal T.H.D.A."/>
            <person name="Brescovit A.D."/>
            <person name="Santos A.J."/>
        </authorList>
    </citation>
    <scope>NUCLEOTIDE SEQUENCE</scope>
    <source>
        <tissue evidence="5">Shoot tissue taken approximately 20 cm above the soil surface</tissue>
    </source>
</reference>
<name>A0A0A8Z9H0_ARUDO</name>
<protein>
    <submittedName>
        <fullName evidence="5">Uncharacterized protein</fullName>
    </submittedName>
</protein>
<dbReference type="PANTHER" id="PTHR47947:SF23">
    <property type="entry name" value="CYTOCHROME P450 FAMILY PROTEIN, EXPRESSED"/>
    <property type="match status" value="1"/>
</dbReference>
<evidence type="ECO:0000313" key="5">
    <source>
        <dbReference type="EMBL" id="JAD33380.1"/>
    </source>
</evidence>
<dbReference type="InterPro" id="IPR050651">
    <property type="entry name" value="Plant_Cytochrome_P450_Monoox"/>
</dbReference>
<evidence type="ECO:0000256" key="1">
    <source>
        <dbReference type="ARBA" id="ARBA00022617"/>
    </source>
</evidence>
<dbReference type="AlphaFoldDB" id="A0A0A8Z9H0"/>
<dbReference type="GO" id="GO:0020037">
    <property type="term" value="F:heme binding"/>
    <property type="evidence" value="ECO:0007669"/>
    <property type="project" value="InterPro"/>
</dbReference>
<dbReference type="Gene3D" id="1.10.630.10">
    <property type="entry name" value="Cytochrome P450"/>
    <property type="match status" value="1"/>
</dbReference>
<dbReference type="InterPro" id="IPR001128">
    <property type="entry name" value="Cyt_P450"/>
</dbReference>
<keyword evidence="1" id="KW-0349">Heme</keyword>
<evidence type="ECO:0000256" key="3">
    <source>
        <dbReference type="ARBA" id="ARBA00023002"/>
    </source>
</evidence>
<dbReference type="SUPFAM" id="SSF48264">
    <property type="entry name" value="Cytochrome P450"/>
    <property type="match status" value="1"/>
</dbReference>
<dbReference type="EMBL" id="GBRH01264515">
    <property type="protein sequence ID" value="JAD33380.1"/>
    <property type="molecule type" value="Transcribed_RNA"/>
</dbReference>